<evidence type="ECO:0000256" key="2">
    <source>
        <dbReference type="ARBA" id="ARBA00007599"/>
    </source>
</evidence>
<keyword evidence="8" id="KW-0067">ATP-binding</keyword>
<evidence type="ECO:0000256" key="6">
    <source>
        <dbReference type="ARBA" id="ARBA00022723"/>
    </source>
</evidence>
<sequence length="165" mass="17831">MALPEMESLRCALPDAEATQALAQRMAPLLAGGGVVWLQGDLGAGKTTFARALLQALGVDERVKSPTYSLVESYPLRAGNNAWHLDLYRIAAAEELDYLGLEALRESGALVLVEWPEHGARALPPADLHLHLSHVGEARAALLSARSARAHAWLQALARITKTRR</sequence>
<comment type="subcellular location">
    <subcellularLocation>
        <location evidence="1">Cytoplasm</location>
    </subcellularLocation>
</comment>
<evidence type="ECO:0000256" key="10">
    <source>
        <dbReference type="ARBA" id="ARBA00032441"/>
    </source>
</evidence>
<dbReference type="Gene3D" id="3.40.50.300">
    <property type="entry name" value="P-loop containing nucleotide triphosphate hydrolases"/>
    <property type="match status" value="1"/>
</dbReference>
<evidence type="ECO:0000256" key="8">
    <source>
        <dbReference type="ARBA" id="ARBA00022840"/>
    </source>
</evidence>
<reference evidence="11" key="1">
    <citation type="submission" date="2013-08" db="EMBL/GenBank/DDBJ databases">
        <authorList>
            <person name="Mendez C."/>
            <person name="Richter M."/>
            <person name="Ferrer M."/>
            <person name="Sanchez J."/>
        </authorList>
    </citation>
    <scope>NUCLEOTIDE SEQUENCE</scope>
</reference>
<comment type="similarity">
    <text evidence="2">Belongs to the TsaE family.</text>
</comment>
<evidence type="ECO:0000256" key="5">
    <source>
        <dbReference type="ARBA" id="ARBA00022694"/>
    </source>
</evidence>
<dbReference type="EMBL" id="AUZX01014774">
    <property type="protein sequence ID" value="EQD31249.1"/>
    <property type="molecule type" value="Genomic_DNA"/>
</dbReference>
<dbReference type="GO" id="GO:0005737">
    <property type="term" value="C:cytoplasm"/>
    <property type="evidence" value="ECO:0007669"/>
    <property type="project" value="UniProtKB-SubCell"/>
</dbReference>
<name>T0ZR85_9ZZZZ</name>
<dbReference type="Pfam" id="PF02367">
    <property type="entry name" value="TsaE"/>
    <property type="match status" value="1"/>
</dbReference>
<keyword evidence="9" id="KW-0460">Magnesium</keyword>
<evidence type="ECO:0000256" key="9">
    <source>
        <dbReference type="ARBA" id="ARBA00022842"/>
    </source>
</evidence>
<evidence type="ECO:0000256" key="4">
    <source>
        <dbReference type="ARBA" id="ARBA00022490"/>
    </source>
</evidence>
<protein>
    <recommendedName>
        <fullName evidence="3">tRNA threonylcarbamoyladenosine biosynthesis protein TsaE</fullName>
    </recommendedName>
    <alternativeName>
        <fullName evidence="10">t(6)A37 threonylcarbamoyladenosine biosynthesis protein TsaE</fullName>
    </alternativeName>
</protein>
<keyword evidence="5" id="KW-0819">tRNA processing</keyword>
<dbReference type="InterPro" id="IPR003442">
    <property type="entry name" value="T6A_TsaE"/>
</dbReference>
<comment type="caution">
    <text evidence="11">The sequence shown here is derived from an EMBL/GenBank/DDBJ whole genome shotgun (WGS) entry which is preliminary data.</text>
</comment>
<evidence type="ECO:0000256" key="7">
    <source>
        <dbReference type="ARBA" id="ARBA00022741"/>
    </source>
</evidence>
<dbReference type="SUPFAM" id="SSF52540">
    <property type="entry name" value="P-loop containing nucleoside triphosphate hydrolases"/>
    <property type="match status" value="1"/>
</dbReference>
<keyword evidence="4" id="KW-0963">Cytoplasm</keyword>
<keyword evidence="7" id="KW-0547">Nucleotide-binding</keyword>
<evidence type="ECO:0000313" key="11">
    <source>
        <dbReference type="EMBL" id="EQD31249.1"/>
    </source>
</evidence>
<dbReference type="NCBIfam" id="TIGR00150">
    <property type="entry name" value="T6A_YjeE"/>
    <property type="match status" value="1"/>
</dbReference>
<evidence type="ECO:0000256" key="3">
    <source>
        <dbReference type="ARBA" id="ARBA00019010"/>
    </source>
</evidence>
<dbReference type="PANTHER" id="PTHR33540:SF2">
    <property type="entry name" value="TRNA THREONYLCARBAMOYLADENOSINE BIOSYNTHESIS PROTEIN TSAE"/>
    <property type="match status" value="1"/>
</dbReference>
<keyword evidence="6" id="KW-0479">Metal-binding</keyword>
<dbReference type="AlphaFoldDB" id="T0ZR85"/>
<proteinExistence type="inferred from homology"/>
<evidence type="ECO:0000256" key="1">
    <source>
        <dbReference type="ARBA" id="ARBA00004496"/>
    </source>
</evidence>
<dbReference type="GO" id="GO:0005524">
    <property type="term" value="F:ATP binding"/>
    <property type="evidence" value="ECO:0007669"/>
    <property type="project" value="UniProtKB-KW"/>
</dbReference>
<dbReference type="GO" id="GO:0002949">
    <property type="term" value="P:tRNA threonylcarbamoyladenosine modification"/>
    <property type="evidence" value="ECO:0007669"/>
    <property type="project" value="InterPro"/>
</dbReference>
<organism evidence="11">
    <name type="scientific">mine drainage metagenome</name>
    <dbReference type="NCBI Taxonomy" id="410659"/>
    <lineage>
        <taxon>unclassified sequences</taxon>
        <taxon>metagenomes</taxon>
        <taxon>ecological metagenomes</taxon>
    </lineage>
</organism>
<dbReference type="GO" id="GO:0046872">
    <property type="term" value="F:metal ion binding"/>
    <property type="evidence" value="ECO:0007669"/>
    <property type="project" value="UniProtKB-KW"/>
</dbReference>
<accession>T0ZR85</accession>
<dbReference type="InterPro" id="IPR027417">
    <property type="entry name" value="P-loop_NTPase"/>
</dbReference>
<dbReference type="PANTHER" id="PTHR33540">
    <property type="entry name" value="TRNA THREONYLCARBAMOYLADENOSINE BIOSYNTHESIS PROTEIN TSAE"/>
    <property type="match status" value="1"/>
</dbReference>
<reference evidence="11" key="2">
    <citation type="journal article" date="2014" name="ISME J.">
        <title>Microbial stratification in low pH oxic and suboxic macroscopic growths along an acid mine drainage.</title>
        <authorList>
            <person name="Mendez-Garcia C."/>
            <person name="Mesa V."/>
            <person name="Sprenger R.R."/>
            <person name="Richter M."/>
            <person name="Diez M.S."/>
            <person name="Solano J."/>
            <person name="Bargiela R."/>
            <person name="Golyshina O.V."/>
            <person name="Manteca A."/>
            <person name="Ramos J.L."/>
            <person name="Gallego J.R."/>
            <person name="Llorente I."/>
            <person name="Martins Dos Santos V.A."/>
            <person name="Jensen O.N."/>
            <person name="Pelaez A.I."/>
            <person name="Sanchez J."/>
            <person name="Ferrer M."/>
        </authorList>
    </citation>
    <scope>NUCLEOTIDE SEQUENCE</scope>
</reference>
<gene>
    <name evidence="11" type="ORF">B1A_20029</name>
</gene>